<sequence length="150" mass="17867">MKRQLIEKYWDYIVHNNPEVMFNLQESYSTSSYLNEKVESVMPMVHELELQGIQTGIIEEMCLKELTRELRPSKYLYLKGILEEDFERYADGLRESGLMTYELLNIMEACEPIFEEMGFCEENEDDRKIRYAIMGCVDEYLEESKLSMLK</sequence>
<evidence type="ECO:0008006" key="3">
    <source>
        <dbReference type="Google" id="ProtNLM"/>
    </source>
</evidence>
<evidence type="ECO:0000313" key="1">
    <source>
        <dbReference type="EMBL" id="TWI87836.1"/>
    </source>
</evidence>
<dbReference type="EMBL" id="VLLG01000003">
    <property type="protein sequence ID" value="TWI87836.1"/>
    <property type="molecule type" value="Genomic_DNA"/>
</dbReference>
<dbReference type="OrthoDB" id="660922at2"/>
<proteinExistence type="predicted"/>
<keyword evidence="2" id="KW-1185">Reference proteome</keyword>
<gene>
    <name evidence="1" type="ORF">LX66_1907</name>
</gene>
<name>A0A562T448_CHIJA</name>
<dbReference type="AlphaFoldDB" id="A0A562T448"/>
<organism evidence="1 2">
    <name type="scientific">Chitinophaga japonensis</name>
    <name type="common">Flexibacter japonensis</name>
    <dbReference type="NCBI Taxonomy" id="104662"/>
    <lineage>
        <taxon>Bacteria</taxon>
        <taxon>Pseudomonadati</taxon>
        <taxon>Bacteroidota</taxon>
        <taxon>Chitinophagia</taxon>
        <taxon>Chitinophagales</taxon>
        <taxon>Chitinophagaceae</taxon>
        <taxon>Chitinophaga</taxon>
    </lineage>
</organism>
<dbReference type="RefSeq" id="WP_145712320.1">
    <property type="nucleotide sequence ID" value="NZ_BAAAFY010000001.1"/>
</dbReference>
<reference evidence="1 2" key="1">
    <citation type="journal article" date="2013" name="Stand. Genomic Sci.">
        <title>Genomic Encyclopedia of Type Strains, Phase I: The one thousand microbial genomes (KMG-I) project.</title>
        <authorList>
            <person name="Kyrpides N.C."/>
            <person name="Woyke T."/>
            <person name="Eisen J.A."/>
            <person name="Garrity G."/>
            <person name="Lilburn T.G."/>
            <person name="Beck B.J."/>
            <person name="Whitman W.B."/>
            <person name="Hugenholtz P."/>
            <person name="Klenk H.P."/>
        </authorList>
    </citation>
    <scope>NUCLEOTIDE SEQUENCE [LARGE SCALE GENOMIC DNA]</scope>
    <source>
        <strain evidence="1 2">DSM 13484</strain>
    </source>
</reference>
<protein>
    <recommendedName>
        <fullName evidence="3">DUF1896 family protein</fullName>
    </recommendedName>
</protein>
<accession>A0A562T448</accession>
<evidence type="ECO:0000313" key="2">
    <source>
        <dbReference type="Proteomes" id="UP000316778"/>
    </source>
</evidence>
<comment type="caution">
    <text evidence="1">The sequence shown here is derived from an EMBL/GenBank/DDBJ whole genome shotgun (WGS) entry which is preliminary data.</text>
</comment>
<dbReference type="Proteomes" id="UP000316778">
    <property type="component" value="Unassembled WGS sequence"/>
</dbReference>